<gene>
    <name evidence="4" type="ORF">O4220_13310</name>
</gene>
<keyword evidence="5" id="KW-1185">Reference proteome</keyword>
<keyword evidence="2" id="KW-0472">Membrane</keyword>
<dbReference type="RefSeq" id="WP_269604886.1">
    <property type="nucleotide sequence ID" value="NZ_JAPWIJ010000005.1"/>
</dbReference>
<feature type="signal peptide" evidence="3">
    <location>
        <begin position="1"/>
        <end position="37"/>
    </location>
</feature>
<evidence type="ECO:0000256" key="1">
    <source>
        <dbReference type="SAM" id="MobiDB-lite"/>
    </source>
</evidence>
<feature type="transmembrane region" description="Helical" evidence="2">
    <location>
        <begin position="300"/>
        <end position="322"/>
    </location>
</feature>
<feature type="region of interest" description="Disordered" evidence="1">
    <location>
        <begin position="243"/>
        <end position="278"/>
    </location>
</feature>
<feature type="chain" id="PRO_5045368103" evidence="3">
    <location>
        <begin position="38"/>
        <end position="333"/>
    </location>
</feature>
<evidence type="ECO:0000313" key="5">
    <source>
        <dbReference type="Proteomes" id="UP001081071"/>
    </source>
</evidence>
<organism evidence="4 5">
    <name type="scientific">Rhodococcus ruber</name>
    <dbReference type="NCBI Taxonomy" id="1830"/>
    <lineage>
        <taxon>Bacteria</taxon>
        <taxon>Bacillati</taxon>
        <taxon>Actinomycetota</taxon>
        <taxon>Actinomycetes</taxon>
        <taxon>Mycobacteriales</taxon>
        <taxon>Nocardiaceae</taxon>
        <taxon>Rhodococcus</taxon>
    </lineage>
</organism>
<evidence type="ECO:0000256" key="2">
    <source>
        <dbReference type="SAM" id="Phobius"/>
    </source>
</evidence>
<comment type="caution">
    <text evidence="4">The sequence shown here is derived from an EMBL/GenBank/DDBJ whole genome shotgun (WGS) entry which is preliminary data.</text>
</comment>
<reference evidence="4" key="1">
    <citation type="submission" date="2022-12" db="EMBL/GenBank/DDBJ databases">
        <authorList>
            <person name="Krivoruchko A.V."/>
            <person name="Elkin A."/>
        </authorList>
    </citation>
    <scope>NUCLEOTIDE SEQUENCE</scope>
    <source>
        <strain evidence="4">IEGM 1391</strain>
    </source>
</reference>
<keyword evidence="2" id="KW-1133">Transmembrane helix</keyword>
<proteinExistence type="predicted"/>
<protein>
    <submittedName>
        <fullName evidence="4">Uncharacterized protein</fullName>
    </submittedName>
</protein>
<sequence length="333" mass="34209">MTQNSKAHKYAARVLATSIVVCAVPGAPALFVAQAHAQTEVTQVSYPCKYAPVGYETLARSEPMPMTITIDAPVSVSPGQTVSLTGRVSMRLPDAFATLAAQYSKEAELVISDMELPVSIGGQSSAARVSRVQSGKVSTQVNPLALGGSTTLSDIVIPPDATGEIRVDMPTTGSATSQLDASPAAFNASLTVTGGPVGPYQTVNATISCASTPDDPRSIAVFPIAVSPALPAESNSVQPHALSSAAAIPASPGGDPAAPASPPVTAAANPSTSVGLPNTNDNAAVIPLNYRTDGLFVPGWWVLSVVVLGGILTTGFAAWTYYRFRRLRHELEG</sequence>
<dbReference type="Proteomes" id="UP001081071">
    <property type="component" value="Unassembled WGS sequence"/>
</dbReference>
<name>A0ABT4MID9_9NOCA</name>
<accession>A0ABT4MID9</accession>
<feature type="compositionally biased region" description="Low complexity" evidence="1">
    <location>
        <begin position="243"/>
        <end position="273"/>
    </location>
</feature>
<keyword evidence="3" id="KW-0732">Signal</keyword>
<evidence type="ECO:0000256" key="3">
    <source>
        <dbReference type="SAM" id="SignalP"/>
    </source>
</evidence>
<dbReference type="EMBL" id="JAPWIJ010000005">
    <property type="protein sequence ID" value="MCZ4519496.1"/>
    <property type="molecule type" value="Genomic_DNA"/>
</dbReference>
<evidence type="ECO:0000313" key="4">
    <source>
        <dbReference type="EMBL" id="MCZ4519496.1"/>
    </source>
</evidence>
<keyword evidence="2" id="KW-0812">Transmembrane</keyword>